<feature type="coiled-coil region" evidence="1">
    <location>
        <begin position="244"/>
        <end position="271"/>
    </location>
</feature>
<name>A0A9N8WN73_FUNMO</name>
<protein>
    <submittedName>
        <fullName evidence="3">6744_t:CDS:1</fullName>
    </submittedName>
</protein>
<dbReference type="InterPro" id="IPR011009">
    <property type="entry name" value="Kinase-like_dom_sf"/>
</dbReference>
<dbReference type="PANTHER" id="PTHR44329">
    <property type="entry name" value="SERINE/THREONINE-PROTEIN KINASE TNNI3K-RELATED"/>
    <property type="match status" value="1"/>
</dbReference>
<dbReference type="SUPFAM" id="SSF56112">
    <property type="entry name" value="Protein kinase-like (PK-like)"/>
    <property type="match status" value="1"/>
</dbReference>
<dbReference type="Proteomes" id="UP000789375">
    <property type="component" value="Unassembled WGS sequence"/>
</dbReference>
<dbReference type="PROSITE" id="PS50011">
    <property type="entry name" value="PROTEIN_KINASE_DOM"/>
    <property type="match status" value="1"/>
</dbReference>
<reference evidence="3" key="1">
    <citation type="submission" date="2021-06" db="EMBL/GenBank/DDBJ databases">
        <authorList>
            <person name="Kallberg Y."/>
            <person name="Tangrot J."/>
            <person name="Rosling A."/>
        </authorList>
    </citation>
    <scope>NUCLEOTIDE SEQUENCE</scope>
    <source>
        <strain evidence="3">87-6 pot B 2015</strain>
    </source>
</reference>
<comment type="caution">
    <text evidence="3">The sequence shown here is derived from an EMBL/GenBank/DDBJ whole genome shotgun (WGS) entry which is preliminary data.</text>
</comment>
<dbReference type="InterPro" id="IPR001245">
    <property type="entry name" value="Ser-Thr/Tyr_kinase_cat_dom"/>
</dbReference>
<proteinExistence type="predicted"/>
<evidence type="ECO:0000259" key="2">
    <source>
        <dbReference type="PROSITE" id="PS50011"/>
    </source>
</evidence>
<dbReference type="Pfam" id="PF07714">
    <property type="entry name" value="PK_Tyr_Ser-Thr"/>
    <property type="match status" value="1"/>
</dbReference>
<keyword evidence="1" id="KW-0175">Coiled coil</keyword>
<dbReference type="EMBL" id="CAJVPP010000533">
    <property type="protein sequence ID" value="CAG8491006.1"/>
    <property type="molecule type" value="Genomic_DNA"/>
</dbReference>
<dbReference type="Gene3D" id="1.10.510.10">
    <property type="entry name" value="Transferase(Phosphotransferase) domain 1"/>
    <property type="match status" value="1"/>
</dbReference>
<evidence type="ECO:0000313" key="4">
    <source>
        <dbReference type="Proteomes" id="UP000789375"/>
    </source>
</evidence>
<dbReference type="InterPro" id="IPR000719">
    <property type="entry name" value="Prot_kinase_dom"/>
</dbReference>
<organism evidence="3 4">
    <name type="scientific">Funneliformis mosseae</name>
    <name type="common">Endomycorrhizal fungus</name>
    <name type="synonym">Glomus mosseae</name>
    <dbReference type="NCBI Taxonomy" id="27381"/>
    <lineage>
        <taxon>Eukaryota</taxon>
        <taxon>Fungi</taxon>
        <taxon>Fungi incertae sedis</taxon>
        <taxon>Mucoromycota</taxon>
        <taxon>Glomeromycotina</taxon>
        <taxon>Glomeromycetes</taxon>
        <taxon>Glomerales</taxon>
        <taxon>Glomeraceae</taxon>
        <taxon>Funneliformis</taxon>
    </lineage>
</organism>
<evidence type="ECO:0000313" key="3">
    <source>
        <dbReference type="EMBL" id="CAG8491006.1"/>
    </source>
</evidence>
<accession>A0A9N8WN73</accession>
<dbReference type="GO" id="GO:0005524">
    <property type="term" value="F:ATP binding"/>
    <property type="evidence" value="ECO:0007669"/>
    <property type="project" value="InterPro"/>
</dbReference>
<dbReference type="Gene3D" id="3.30.200.20">
    <property type="entry name" value="Phosphorylase Kinase, domain 1"/>
    <property type="match status" value="1"/>
</dbReference>
<feature type="domain" description="Protein kinase" evidence="2">
    <location>
        <begin position="1"/>
        <end position="215"/>
    </location>
</feature>
<evidence type="ECO:0000256" key="1">
    <source>
        <dbReference type="SAM" id="Coils"/>
    </source>
</evidence>
<gene>
    <name evidence="3" type="ORF">FMOSSE_LOCUS3533</name>
</gene>
<keyword evidence="4" id="KW-1185">Reference proteome</keyword>
<dbReference type="InterPro" id="IPR051681">
    <property type="entry name" value="Ser/Thr_Kinases-Pseudokinases"/>
</dbReference>
<sequence length="368" mass="42660">MTDESFSGSNDADSWVENGIANHHIIYHDYEEFQRIQRIDTEGSSNVYKANWKSKNTIVTLKSFGTKNCITKNFVNELQLLHQVNPHENIIRFFGITKRTSLTDLSSDPGTLAYTDPQYLRMQASTNGKFQYEIIKKSDVYSVGILLWEISSGRPPFETYNKDALFLELLNGKRETPIPDTPANYLNIYKKCWRENPNDRPNIQQVFAELKQINLNEKWEKLMKELDQMQMDEGSTTVINSNDNDLINNELLSLLENAEQSEKKNKEIRNEEPNNDYVQSVKQHIMLKNKNENDFKLFAICYLHPSPPFTTAMLVEFKGTMKADTICIKHLEVLQSNIESRNVESTFDLHVFVDDSRLTKSCWMTQSS</sequence>
<dbReference type="AlphaFoldDB" id="A0A9N8WN73"/>
<dbReference type="GO" id="GO:0004674">
    <property type="term" value="F:protein serine/threonine kinase activity"/>
    <property type="evidence" value="ECO:0007669"/>
    <property type="project" value="TreeGrafter"/>
</dbReference>